<sequence>MTMVPDASAAPGPARLRREVAVLLAGIALAVACSGAVGLLPSTPTTAGQLGQGILRFAAVWLPLGVAAVSVHGRPRRRDLVGLRFGLREAVAALGIVLVPRTVQSLLAGLDDVSGSGPTLVPTVSQTGQEAAITLAVAALVLLVVGPVVHAVVFQAVLQPRLTKLTAGAPEVSARASTVGVVASAALATAVLPLTLTSMLTGRTAYEIVLELGTTLVIVSLAGGLRVLVGRSGGVVLVYALLTLTASAGAAAVIVG</sequence>
<evidence type="ECO:0000256" key="1">
    <source>
        <dbReference type="SAM" id="Phobius"/>
    </source>
</evidence>
<evidence type="ECO:0000313" key="3">
    <source>
        <dbReference type="Proteomes" id="UP001236404"/>
    </source>
</evidence>
<name>A0ABT7TKL1_9MICO</name>
<dbReference type="EMBL" id="JAUCMN010000001">
    <property type="protein sequence ID" value="MDM7890124.1"/>
    <property type="molecule type" value="Genomic_DNA"/>
</dbReference>
<keyword evidence="3" id="KW-1185">Reference proteome</keyword>
<evidence type="ECO:0000313" key="2">
    <source>
        <dbReference type="EMBL" id="MDM7890124.1"/>
    </source>
</evidence>
<feature type="transmembrane region" description="Helical" evidence="1">
    <location>
        <begin position="53"/>
        <end position="73"/>
    </location>
</feature>
<feature type="transmembrane region" description="Helical" evidence="1">
    <location>
        <begin position="85"/>
        <end position="103"/>
    </location>
</feature>
<feature type="transmembrane region" description="Helical" evidence="1">
    <location>
        <begin position="20"/>
        <end position="41"/>
    </location>
</feature>
<protein>
    <submittedName>
        <fullName evidence="2">Uncharacterized protein</fullName>
    </submittedName>
</protein>
<proteinExistence type="predicted"/>
<organism evidence="2 3">
    <name type="scientific">Curtobacterium caseinilyticum</name>
    <dbReference type="NCBI Taxonomy" id="3055137"/>
    <lineage>
        <taxon>Bacteria</taxon>
        <taxon>Bacillati</taxon>
        <taxon>Actinomycetota</taxon>
        <taxon>Actinomycetes</taxon>
        <taxon>Micrococcales</taxon>
        <taxon>Microbacteriaceae</taxon>
        <taxon>Curtobacterium</taxon>
    </lineage>
</organism>
<accession>A0ABT7TKL1</accession>
<dbReference type="PRINTS" id="PR00173">
    <property type="entry name" value="EDTRNSPORT"/>
</dbReference>
<gene>
    <name evidence="2" type="ORF">QUG93_00310</name>
</gene>
<feature type="transmembrane region" description="Helical" evidence="1">
    <location>
        <begin position="179"/>
        <end position="196"/>
    </location>
</feature>
<keyword evidence="1" id="KW-1133">Transmembrane helix</keyword>
<comment type="caution">
    <text evidence="2">The sequence shown here is derived from an EMBL/GenBank/DDBJ whole genome shotgun (WGS) entry which is preliminary data.</text>
</comment>
<feature type="transmembrane region" description="Helical" evidence="1">
    <location>
        <begin position="208"/>
        <end position="229"/>
    </location>
</feature>
<keyword evidence="1" id="KW-0812">Transmembrane</keyword>
<dbReference type="Proteomes" id="UP001236404">
    <property type="component" value="Unassembled WGS sequence"/>
</dbReference>
<reference evidence="2 3" key="1">
    <citation type="submission" date="2023-06" db="EMBL/GenBank/DDBJ databases">
        <authorList>
            <person name="Feng G."/>
            <person name="Li J."/>
            <person name="Zhu H."/>
        </authorList>
    </citation>
    <scope>NUCLEOTIDE SEQUENCE [LARGE SCALE GENOMIC DNA]</scope>
    <source>
        <strain evidence="2 3">RHCKG28</strain>
    </source>
</reference>
<feature type="transmembrane region" description="Helical" evidence="1">
    <location>
        <begin position="236"/>
        <end position="255"/>
    </location>
</feature>
<keyword evidence="1" id="KW-0472">Membrane</keyword>
<feature type="transmembrane region" description="Helical" evidence="1">
    <location>
        <begin position="131"/>
        <end position="158"/>
    </location>
</feature>
<dbReference type="RefSeq" id="WP_289471645.1">
    <property type="nucleotide sequence ID" value="NZ_JAUCMN010000001.1"/>
</dbReference>